<evidence type="ECO:0000313" key="2">
    <source>
        <dbReference type="EMBL" id="CUA77654.1"/>
    </source>
</evidence>
<feature type="domain" description="Ribonucleases P/MRP subunit Pop8-like" evidence="1">
    <location>
        <begin position="22"/>
        <end position="84"/>
    </location>
</feature>
<dbReference type="AlphaFoldDB" id="A0A0K6GH17"/>
<accession>A0A0K6GH17</accession>
<name>A0A0K6GH17_9AGAM</name>
<keyword evidence="3" id="KW-1185">Reference proteome</keyword>
<reference evidence="2 3" key="1">
    <citation type="submission" date="2015-07" db="EMBL/GenBank/DDBJ databases">
        <authorList>
            <person name="Noorani M."/>
        </authorList>
    </citation>
    <scope>NUCLEOTIDE SEQUENCE [LARGE SCALE GENOMIC DNA]</scope>
    <source>
        <strain evidence="2">BBA 69670</strain>
    </source>
</reference>
<organism evidence="2 3">
    <name type="scientific">Rhizoctonia solani</name>
    <dbReference type="NCBI Taxonomy" id="456999"/>
    <lineage>
        <taxon>Eukaryota</taxon>
        <taxon>Fungi</taxon>
        <taxon>Dikarya</taxon>
        <taxon>Basidiomycota</taxon>
        <taxon>Agaricomycotina</taxon>
        <taxon>Agaricomycetes</taxon>
        <taxon>Cantharellales</taxon>
        <taxon>Ceratobasidiaceae</taxon>
        <taxon>Rhizoctonia</taxon>
    </lineage>
</organism>
<evidence type="ECO:0000259" key="1">
    <source>
        <dbReference type="Pfam" id="PF20976"/>
    </source>
</evidence>
<dbReference type="EMBL" id="CYGV01001846">
    <property type="protein sequence ID" value="CUA77654.1"/>
    <property type="molecule type" value="Genomic_DNA"/>
</dbReference>
<dbReference type="InterPro" id="IPR049128">
    <property type="entry name" value="Pop8-like_dom"/>
</dbReference>
<dbReference type="Proteomes" id="UP000044841">
    <property type="component" value="Unassembled WGS sequence"/>
</dbReference>
<proteinExistence type="predicted"/>
<gene>
    <name evidence="2" type="ORF">RSOLAG22IIIB_12739</name>
</gene>
<dbReference type="Pfam" id="PF20976">
    <property type="entry name" value="Pop8"/>
    <property type="match status" value="1"/>
</dbReference>
<protein>
    <recommendedName>
        <fullName evidence="1">Ribonucleases P/MRP subunit Pop8-like domain-containing protein</fullName>
    </recommendedName>
</protein>
<sequence length="106" mass="11843">MRTRGLSSPYHYIMIRVSPPAETLALRHTIQRALQQLFGITRAGIPIDVLSEATENVDGKEFGKVILRTMAEDVEFVLAAIPVWSNPTMVMRVVRHSLFLPGLDPS</sequence>
<evidence type="ECO:0000313" key="3">
    <source>
        <dbReference type="Proteomes" id="UP000044841"/>
    </source>
</evidence>